<dbReference type="Proteomes" id="UP000177281">
    <property type="component" value="Unassembled WGS sequence"/>
</dbReference>
<dbReference type="AlphaFoldDB" id="A0A1F5Q596"/>
<accession>A0A1F5Q596</accession>
<proteinExistence type="inferred from homology"/>
<dbReference type="EMBL" id="MFFB01000001">
    <property type="protein sequence ID" value="OGE97361.1"/>
    <property type="molecule type" value="Genomic_DNA"/>
</dbReference>
<dbReference type="GO" id="GO:0004805">
    <property type="term" value="F:trehalose-phosphatase activity"/>
    <property type="evidence" value="ECO:0007669"/>
    <property type="project" value="TreeGrafter"/>
</dbReference>
<dbReference type="Pfam" id="PF00982">
    <property type="entry name" value="Glyco_transf_20"/>
    <property type="match status" value="1"/>
</dbReference>
<dbReference type="InterPro" id="IPR001830">
    <property type="entry name" value="Glyco_trans_20"/>
</dbReference>
<dbReference type="SUPFAM" id="SSF53756">
    <property type="entry name" value="UDP-Glycosyltransferase/glycogen phosphorylase"/>
    <property type="match status" value="1"/>
</dbReference>
<dbReference type="PANTHER" id="PTHR10788">
    <property type="entry name" value="TREHALOSE-6-PHOSPHATE SYNTHASE"/>
    <property type="match status" value="1"/>
</dbReference>
<organism evidence="2 3">
    <name type="scientific">Candidatus Doudnabacteria bacterium RIFCSPLOWO2_01_FULL_44_21</name>
    <dbReference type="NCBI Taxonomy" id="1817841"/>
    <lineage>
        <taxon>Bacteria</taxon>
        <taxon>Candidatus Doudnaibacteriota</taxon>
    </lineage>
</organism>
<dbReference type="GO" id="GO:0005829">
    <property type="term" value="C:cytosol"/>
    <property type="evidence" value="ECO:0007669"/>
    <property type="project" value="TreeGrafter"/>
</dbReference>
<comment type="similarity">
    <text evidence="1">Belongs to the glycosyltransferase 20 family.</text>
</comment>
<dbReference type="CDD" id="cd03788">
    <property type="entry name" value="GT20_TPS"/>
    <property type="match status" value="1"/>
</dbReference>
<sequence length="492" mass="56933">MITEQNFIRYIKKTFADRQMIVVAQKEPYIHTTTEGSIKEIKVEKAIGGGVNTLIDSILRKTGGTMFAVSSGDADHLMVDKEGKISVPPWNPSYTLKRIFLSDAEQKGFYYGVSNQTIWPLFHAVFIKPKFHASWWKQYVAVNRKFADAILEEVKNKKAFVWIHDYQFSLLAKMLKKQRPDLQIGVFWHIPWPTYEIFRINPWRKEMLEGLLASDFIGFHRGYHVENFLKCVRSDLEVIVDYEPRSAVYKNHTTRLASLPAGVDFDRISDKLKTSKKMNPTVVKKKLGIPWKNEKLVISAERVDYTKGILERLKIIDRFLDKYKQFRKNIIFVSIGVPSRTRISEYKSYNSQINHLADRINSKHGTKNWKPVYLVKHGVSREDLFSYYRLADACLVTALDDGMNLVAKEYLICIDSKKGVLLLSKFTGAAKDLKESMLINPFDTEGSSNALYEALTMKPEMKKARNDQMKTILQENNVYKWAIDFLKLALNE</sequence>
<reference evidence="2 3" key="1">
    <citation type="journal article" date="2016" name="Nat. Commun.">
        <title>Thousands of microbial genomes shed light on interconnected biogeochemical processes in an aquifer system.</title>
        <authorList>
            <person name="Anantharaman K."/>
            <person name="Brown C.T."/>
            <person name="Hug L.A."/>
            <person name="Sharon I."/>
            <person name="Castelle C.J."/>
            <person name="Probst A.J."/>
            <person name="Thomas B.C."/>
            <person name="Singh A."/>
            <person name="Wilkins M.J."/>
            <person name="Karaoz U."/>
            <person name="Brodie E.L."/>
            <person name="Williams K.H."/>
            <person name="Hubbard S.S."/>
            <person name="Banfield J.F."/>
        </authorList>
    </citation>
    <scope>NUCLEOTIDE SEQUENCE [LARGE SCALE GENOMIC DNA]</scope>
</reference>
<name>A0A1F5Q596_9BACT</name>
<protein>
    <submittedName>
        <fullName evidence="2">Uncharacterized protein</fullName>
    </submittedName>
</protein>
<comment type="caution">
    <text evidence="2">The sequence shown here is derived from an EMBL/GenBank/DDBJ whole genome shotgun (WGS) entry which is preliminary data.</text>
</comment>
<evidence type="ECO:0000313" key="2">
    <source>
        <dbReference type="EMBL" id="OGE97361.1"/>
    </source>
</evidence>
<evidence type="ECO:0000313" key="3">
    <source>
        <dbReference type="Proteomes" id="UP000177281"/>
    </source>
</evidence>
<dbReference type="GO" id="GO:0003825">
    <property type="term" value="F:alpha,alpha-trehalose-phosphate synthase (UDP-forming) activity"/>
    <property type="evidence" value="ECO:0007669"/>
    <property type="project" value="TreeGrafter"/>
</dbReference>
<dbReference type="GO" id="GO:0005992">
    <property type="term" value="P:trehalose biosynthetic process"/>
    <property type="evidence" value="ECO:0007669"/>
    <property type="project" value="InterPro"/>
</dbReference>
<gene>
    <name evidence="2" type="ORF">A3B10_02065</name>
</gene>
<evidence type="ECO:0000256" key="1">
    <source>
        <dbReference type="ARBA" id="ARBA00008799"/>
    </source>
</evidence>
<dbReference type="STRING" id="1817841.A3B10_02065"/>
<dbReference type="Gene3D" id="3.40.50.2000">
    <property type="entry name" value="Glycogen Phosphorylase B"/>
    <property type="match status" value="2"/>
</dbReference>
<dbReference type="PANTHER" id="PTHR10788:SF106">
    <property type="entry name" value="BCDNA.GH08860"/>
    <property type="match status" value="1"/>
</dbReference>